<proteinExistence type="predicted"/>
<evidence type="ECO:0000313" key="1">
    <source>
        <dbReference type="EMBL" id="CAG8559311.1"/>
    </source>
</evidence>
<organism evidence="1 2">
    <name type="scientific">Gigaspora margarita</name>
    <dbReference type="NCBI Taxonomy" id="4874"/>
    <lineage>
        <taxon>Eukaryota</taxon>
        <taxon>Fungi</taxon>
        <taxon>Fungi incertae sedis</taxon>
        <taxon>Mucoromycota</taxon>
        <taxon>Glomeromycotina</taxon>
        <taxon>Glomeromycetes</taxon>
        <taxon>Diversisporales</taxon>
        <taxon>Gigasporaceae</taxon>
        <taxon>Gigaspora</taxon>
    </lineage>
</organism>
<accession>A0ABN7UE31</accession>
<dbReference type="EMBL" id="CAJVQB010002021">
    <property type="protein sequence ID" value="CAG8559311.1"/>
    <property type="molecule type" value="Genomic_DNA"/>
</dbReference>
<sequence>WYKIVYDSAAEDKNELAILRAFQSANAIIPTLFTELSTCPKDKLTSKLLNFKNLSKSINSSFIAPAISLNIYGK</sequence>
<gene>
    <name evidence="1" type="ORF">GMARGA_LOCUS4938</name>
</gene>
<keyword evidence="2" id="KW-1185">Reference proteome</keyword>
<feature type="non-terminal residue" evidence="1">
    <location>
        <position position="1"/>
    </location>
</feature>
<name>A0ABN7UE31_GIGMA</name>
<reference evidence="1 2" key="1">
    <citation type="submission" date="2021-06" db="EMBL/GenBank/DDBJ databases">
        <authorList>
            <person name="Kallberg Y."/>
            <person name="Tangrot J."/>
            <person name="Rosling A."/>
        </authorList>
    </citation>
    <scope>NUCLEOTIDE SEQUENCE [LARGE SCALE GENOMIC DNA]</scope>
    <source>
        <strain evidence="1 2">120-4 pot B 10/14</strain>
    </source>
</reference>
<dbReference type="Proteomes" id="UP000789901">
    <property type="component" value="Unassembled WGS sequence"/>
</dbReference>
<protein>
    <submittedName>
        <fullName evidence="1">23418_t:CDS:1</fullName>
    </submittedName>
</protein>
<comment type="caution">
    <text evidence="1">The sequence shown here is derived from an EMBL/GenBank/DDBJ whole genome shotgun (WGS) entry which is preliminary data.</text>
</comment>
<evidence type="ECO:0000313" key="2">
    <source>
        <dbReference type="Proteomes" id="UP000789901"/>
    </source>
</evidence>